<keyword evidence="3 6" id="KW-0521">NADP</keyword>
<keyword evidence="8" id="KW-1185">Reference proteome</keyword>
<evidence type="ECO:0000256" key="1">
    <source>
        <dbReference type="ARBA" id="ARBA00022679"/>
    </source>
</evidence>
<dbReference type="InterPro" id="IPR017438">
    <property type="entry name" value="ATP-NAD_kinase_N"/>
</dbReference>
<dbReference type="InterPro" id="IPR016064">
    <property type="entry name" value="NAD/diacylglycerol_kinase_sf"/>
</dbReference>
<keyword evidence="6" id="KW-0067">ATP-binding</keyword>
<dbReference type="GO" id="GO:0005524">
    <property type="term" value="F:ATP binding"/>
    <property type="evidence" value="ECO:0007669"/>
    <property type="project" value="UniProtKB-KW"/>
</dbReference>
<feature type="active site" description="Proton acceptor" evidence="6">
    <location>
        <position position="62"/>
    </location>
</feature>
<dbReference type="InterPro" id="IPR002504">
    <property type="entry name" value="NADK"/>
</dbReference>
<accession>H7ELI2</accession>
<comment type="similarity">
    <text evidence="6">Belongs to the NAD kinase family.</text>
</comment>
<keyword evidence="4 6" id="KW-0520">NAD</keyword>
<evidence type="ECO:0000256" key="3">
    <source>
        <dbReference type="ARBA" id="ARBA00022857"/>
    </source>
</evidence>
<dbReference type="InterPro" id="IPR017437">
    <property type="entry name" value="ATP-NAD_kinase_PpnK-typ_C"/>
</dbReference>
<gene>
    <name evidence="6" type="primary">nadK</name>
    <name evidence="7" type="ORF">TresaDRAFT_1132</name>
</gene>
<dbReference type="STRING" id="907348.TresaDRAFT_1132"/>
<dbReference type="EC" id="2.7.1.23" evidence="6"/>
<feature type="binding site" evidence="6">
    <location>
        <position position="147"/>
    </location>
    <ligand>
        <name>NAD(+)</name>
        <dbReference type="ChEBI" id="CHEBI:57540"/>
    </ligand>
</feature>
<evidence type="ECO:0000256" key="4">
    <source>
        <dbReference type="ARBA" id="ARBA00023027"/>
    </source>
</evidence>
<comment type="caution">
    <text evidence="6">Lacks conserved residue(s) required for the propagation of feature annotation.</text>
</comment>
<dbReference type="EMBL" id="AGRW01000049">
    <property type="protein sequence ID" value="EIC01523.1"/>
    <property type="molecule type" value="Genomic_DNA"/>
</dbReference>
<dbReference type="PANTHER" id="PTHR20275">
    <property type="entry name" value="NAD KINASE"/>
    <property type="match status" value="1"/>
</dbReference>
<keyword evidence="6" id="KW-0963">Cytoplasm</keyword>
<feature type="binding site" evidence="6">
    <location>
        <begin position="62"/>
        <end position="63"/>
    </location>
    <ligand>
        <name>NAD(+)</name>
        <dbReference type="ChEBI" id="CHEBI:57540"/>
    </ligand>
</feature>
<comment type="catalytic activity">
    <reaction evidence="5 6">
        <text>NAD(+) + ATP = ADP + NADP(+) + H(+)</text>
        <dbReference type="Rhea" id="RHEA:18629"/>
        <dbReference type="ChEBI" id="CHEBI:15378"/>
        <dbReference type="ChEBI" id="CHEBI:30616"/>
        <dbReference type="ChEBI" id="CHEBI:57540"/>
        <dbReference type="ChEBI" id="CHEBI:58349"/>
        <dbReference type="ChEBI" id="CHEBI:456216"/>
        <dbReference type="EC" id="2.7.1.23"/>
    </reaction>
</comment>
<feature type="binding site" evidence="6">
    <location>
        <begin position="136"/>
        <end position="137"/>
    </location>
    <ligand>
        <name>NAD(+)</name>
        <dbReference type="ChEBI" id="CHEBI:57540"/>
    </ligand>
</feature>
<evidence type="ECO:0000256" key="6">
    <source>
        <dbReference type="HAMAP-Rule" id="MF_00361"/>
    </source>
</evidence>
<comment type="caution">
    <text evidence="7">The sequence shown here is derived from an EMBL/GenBank/DDBJ whole genome shotgun (WGS) entry which is preliminary data.</text>
</comment>
<feature type="binding site" evidence="6">
    <location>
        <begin position="177"/>
        <end position="182"/>
    </location>
    <ligand>
        <name>NAD(+)</name>
        <dbReference type="ChEBI" id="CHEBI:57540"/>
    </ligand>
</feature>
<dbReference type="GO" id="GO:0051287">
    <property type="term" value="F:NAD binding"/>
    <property type="evidence" value="ECO:0007669"/>
    <property type="project" value="UniProtKB-ARBA"/>
</dbReference>
<dbReference type="PANTHER" id="PTHR20275:SF0">
    <property type="entry name" value="NAD KINASE"/>
    <property type="match status" value="1"/>
</dbReference>
<dbReference type="Pfam" id="PF20143">
    <property type="entry name" value="NAD_kinase_C"/>
    <property type="match status" value="1"/>
</dbReference>
<comment type="cofactor">
    <cofactor evidence="6">
        <name>a divalent metal cation</name>
        <dbReference type="ChEBI" id="CHEBI:60240"/>
    </cofactor>
</comment>
<feature type="binding site" evidence="6">
    <location>
        <position position="237"/>
    </location>
    <ligand>
        <name>NAD(+)</name>
        <dbReference type="ChEBI" id="CHEBI:57540"/>
    </ligand>
</feature>
<protein>
    <recommendedName>
        <fullName evidence="6">NAD kinase</fullName>
        <ecNumber evidence="6">2.7.1.23</ecNumber>
    </recommendedName>
    <alternativeName>
        <fullName evidence="6">ATP-dependent NAD kinase</fullName>
    </alternativeName>
</protein>
<dbReference type="Gene3D" id="3.40.50.10330">
    <property type="entry name" value="Probable inorganic polyphosphate/atp-NAD kinase, domain 1"/>
    <property type="match status" value="1"/>
</dbReference>
<dbReference type="RefSeq" id="WP_002704819.1">
    <property type="nucleotide sequence ID" value="NZ_AGRW01000049.1"/>
</dbReference>
<keyword evidence="6" id="KW-0547">Nucleotide-binding</keyword>
<keyword evidence="2 6" id="KW-0418">Kinase</keyword>
<dbReference type="GO" id="GO:0046872">
    <property type="term" value="F:metal ion binding"/>
    <property type="evidence" value="ECO:0007669"/>
    <property type="project" value="UniProtKB-UniRule"/>
</dbReference>
<dbReference type="OrthoDB" id="9774737at2"/>
<dbReference type="eggNOG" id="COG0061">
    <property type="taxonomic scope" value="Bacteria"/>
</dbReference>
<dbReference type="GO" id="GO:0005737">
    <property type="term" value="C:cytoplasm"/>
    <property type="evidence" value="ECO:0007669"/>
    <property type="project" value="UniProtKB-SubCell"/>
</dbReference>
<dbReference type="SUPFAM" id="SSF111331">
    <property type="entry name" value="NAD kinase/diacylglycerol kinase-like"/>
    <property type="match status" value="1"/>
</dbReference>
<comment type="function">
    <text evidence="6">Involved in the regulation of the intracellular balance of NAD and NADP, and is a key enzyme in the biosynthesis of NADP. Catalyzes specifically the phosphorylation on 2'-hydroxyl of the adenosine moiety of NAD to yield NADP.</text>
</comment>
<evidence type="ECO:0000313" key="8">
    <source>
        <dbReference type="Proteomes" id="UP000003571"/>
    </source>
</evidence>
<dbReference type="HAMAP" id="MF_00361">
    <property type="entry name" value="NAD_kinase"/>
    <property type="match status" value="1"/>
</dbReference>
<feature type="binding site" evidence="6">
    <location>
        <position position="166"/>
    </location>
    <ligand>
        <name>NAD(+)</name>
        <dbReference type="ChEBI" id="CHEBI:57540"/>
    </ligand>
</feature>
<dbReference type="GO" id="GO:0003951">
    <property type="term" value="F:NAD+ kinase activity"/>
    <property type="evidence" value="ECO:0007669"/>
    <property type="project" value="UniProtKB-UniRule"/>
</dbReference>
<dbReference type="Proteomes" id="UP000003571">
    <property type="component" value="Unassembled WGS sequence"/>
</dbReference>
<sequence length="285" mass="30652">MKKYKKCLIVVNSFKEESKNLGATVEAYLATRGIQADVFVFNGFSEQYPFHGYDFVITMGGDGTVLFAARGCVSLGIPVFPVNFGSFGFIASVQKDEWRAELDSFLAGNAVIEERSMLQADLIRGGTRRLSSVGLNDIVVSAAHAAHTISYTVSYDDIPLGEFKADGIIISTATGSTAYSASAGGPIIDPGLDAMVLTLINAFSLSSRPIVLSPDGELVIEIIPSRVSGVIISVDGQIPIDLHVGDKVRIRRIPERARLIGCTKEKFYNALRSKLNWSGGPQNNA</sequence>
<dbReference type="Gene3D" id="2.60.200.30">
    <property type="entry name" value="Probable inorganic polyphosphate/atp-NAD kinase, domain 2"/>
    <property type="match status" value="1"/>
</dbReference>
<organism evidence="7 8">
    <name type="scientific">Treponema saccharophilum DSM 2985</name>
    <dbReference type="NCBI Taxonomy" id="907348"/>
    <lineage>
        <taxon>Bacteria</taxon>
        <taxon>Pseudomonadati</taxon>
        <taxon>Spirochaetota</taxon>
        <taxon>Spirochaetia</taxon>
        <taxon>Spirochaetales</taxon>
        <taxon>Treponemataceae</taxon>
        <taxon>Treponema</taxon>
    </lineage>
</organism>
<keyword evidence="1 6" id="KW-0808">Transferase</keyword>
<dbReference type="GO" id="GO:0006741">
    <property type="term" value="P:NADP+ biosynthetic process"/>
    <property type="evidence" value="ECO:0007669"/>
    <property type="project" value="UniProtKB-UniRule"/>
</dbReference>
<dbReference type="GO" id="GO:0019674">
    <property type="term" value="P:NAD+ metabolic process"/>
    <property type="evidence" value="ECO:0007669"/>
    <property type="project" value="InterPro"/>
</dbReference>
<evidence type="ECO:0000256" key="5">
    <source>
        <dbReference type="ARBA" id="ARBA00047925"/>
    </source>
</evidence>
<comment type="subcellular location">
    <subcellularLocation>
        <location evidence="6">Cytoplasm</location>
    </subcellularLocation>
</comment>
<feature type="binding site" evidence="6">
    <location>
        <position position="164"/>
    </location>
    <ligand>
        <name>NAD(+)</name>
        <dbReference type="ChEBI" id="CHEBI:57540"/>
    </ligand>
</feature>
<evidence type="ECO:0000313" key="7">
    <source>
        <dbReference type="EMBL" id="EIC01523.1"/>
    </source>
</evidence>
<reference evidence="7 8" key="1">
    <citation type="submission" date="2011-09" db="EMBL/GenBank/DDBJ databases">
        <title>The draft genome of Treponema saccharophilum DSM 2985.</title>
        <authorList>
            <consortium name="US DOE Joint Genome Institute (JGI-PGF)"/>
            <person name="Lucas S."/>
            <person name="Copeland A."/>
            <person name="Lapidus A."/>
            <person name="Glavina del Rio T."/>
            <person name="Dalin E."/>
            <person name="Tice H."/>
            <person name="Bruce D."/>
            <person name="Goodwin L."/>
            <person name="Pitluck S."/>
            <person name="Peters L."/>
            <person name="Kyrpides N."/>
            <person name="Mavromatis K."/>
            <person name="Ivanova N."/>
            <person name="Markowitz V."/>
            <person name="Cheng J.-F."/>
            <person name="Hugenholtz P."/>
            <person name="Woyke T."/>
            <person name="Wu D."/>
            <person name="Gronow S."/>
            <person name="Wellnitz S."/>
            <person name="Brambilla E."/>
            <person name="Klenk H.-P."/>
            <person name="Eisen J.A."/>
        </authorList>
    </citation>
    <scope>NUCLEOTIDE SEQUENCE [LARGE SCALE GENOMIC DNA]</scope>
    <source>
        <strain evidence="7 8">DSM 2985</strain>
    </source>
</reference>
<evidence type="ECO:0000256" key="2">
    <source>
        <dbReference type="ARBA" id="ARBA00022777"/>
    </source>
</evidence>
<dbReference type="PATRIC" id="fig|907348.3.peg.1771"/>
<name>H7ELI2_9SPIR</name>
<proteinExistence type="inferred from homology"/>
<dbReference type="Pfam" id="PF01513">
    <property type="entry name" value="NAD_kinase"/>
    <property type="match status" value="1"/>
</dbReference>
<dbReference type="AlphaFoldDB" id="H7ELI2"/>